<dbReference type="PANTHER" id="PTHR10357">
    <property type="entry name" value="ALPHA-AMYLASE FAMILY MEMBER"/>
    <property type="match status" value="1"/>
</dbReference>
<dbReference type="RefSeq" id="WP_188574731.1">
    <property type="nucleotide sequence ID" value="NZ_BMDZ01000004.1"/>
</dbReference>
<gene>
    <name evidence="2" type="ORF">GCM10011505_05830</name>
</gene>
<dbReference type="Gene3D" id="3.20.20.80">
    <property type="entry name" value="Glycosidases"/>
    <property type="match status" value="3"/>
</dbReference>
<dbReference type="SUPFAM" id="SSF51445">
    <property type="entry name" value="(Trans)glycosidases"/>
    <property type="match status" value="1"/>
</dbReference>
<organism evidence="2 3">
    <name type="scientific">Tistrella bauzanensis</name>
    <dbReference type="NCBI Taxonomy" id="657419"/>
    <lineage>
        <taxon>Bacteria</taxon>
        <taxon>Pseudomonadati</taxon>
        <taxon>Pseudomonadota</taxon>
        <taxon>Alphaproteobacteria</taxon>
        <taxon>Geminicoccales</taxon>
        <taxon>Geminicoccaceae</taxon>
        <taxon>Tistrella</taxon>
    </lineage>
</organism>
<dbReference type="InterPro" id="IPR012767">
    <property type="entry name" value="Trehalose_TreY"/>
</dbReference>
<accession>A0ABQ1IAU8</accession>
<dbReference type="InterPro" id="IPR006047">
    <property type="entry name" value="GH13_cat_dom"/>
</dbReference>
<dbReference type="Gene3D" id="1.10.10.470">
    <property type="entry name" value="Maltooligosyl trehalose synthase, domain 4"/>
    <property type="match status" value="1"/>
</dbReference>
<dbReference type="NCBIfam" id="TIGR02401">
    <property type="entry name" value="trehalose_TreY"/>
    <property type="match status" value="1"/>
</dbReference>
<keyword evidence="3" id="KW-1185">Reference proteome</keyword>
<dbReference type="PANTHER" id="PTHR10357:SF216">
    <property type="entry name" value="MALTOOLIGOSYL TREHALOSE SYNTHASE-RELATED"/>
    <property type="match status" value="1"/>
</dbReference>
<feature type="domain" description="Glycosyl hydrolase family 13 catalytic" evidence="1">
    <location>
        <begin position="12"/>
        <end position="466"/>
    </location>
</feature>
<comment type="caution">
    <text evidence="2">The sequence shown here is derived from an EMBL/GenBank/DDBJ whole genome shotgun (WGS) entry which is preliminary data.</text>
</comment>
<dbReference type="InterPro" id="IPR017853">
    <property type="entry name" value="GH"/>
</dbReference>
<dbReference type="Proteomes" id="UP000603352">
    <property type="component" value="Unassembled WGS sequence"/>
</dbReference>
<evidence type="ECO:0000313" key="2">
    <source>
        <dbReference type="EMBL" id="GGB27407.1"/>
    </source>
</evidence>
<evidence type="ECO:0000313" key="3">
    <source>
        <dbReference type="Proteomes" id="UP000603352"/>
    </source>
</evidence>
<evidence type="ECO:0000259" key="1">
    <source>
        <dbReference type="SMART" id="SM00642"/>
    </source>
</evidence>
<dbReference type="CDD" id="cd11336">
    <property type="entry name" value="AmyAc_MTSase"/>
    <property type="match status" value="1"/>
</dbReference>
<proteinExistence type="predicted"/>
<dbReference type="InterPro" id="IPR013797">
    <property type="entry name" value="Maltooligo_trehalose_synth_4"/>
</dbReference>
<reference evidence="3" key="1">
    <citation type="journal article" date="2019" name="Int. J. Syst. Evol. Microbiol.">
        <title>The Global Catalogue of Microorganisms (GCM) 10K type strain sequencing project: providing services to taxonomists for standard genome sequencing and annotation.</title>
        <authorList>
            <consortium name="The Broad Institute Genomics Platform"/>
            <consortium name="The Broad Institute Genome Sequencing Center for Infectious Disease"/>
            <person name="Wu L."/>
            <person name="Ma J."/>
        </authorList>
    </citation>
    <scope>NUCLEOTIDE SEQUENCE [LARGE SCALE GENOMIC DNA]</scope>
    <source>
        <strain evidence="3">CGMCC 1.10188</strain>
    </source>
</reference>
<protein>
    <submittedName>
        <fullName evidence="2">Malto-oligosyltrehalose synthase</fullName>
    </submittedName>
</protein>
<dbReference type="SMART" id="SM00642">
    <property type="entry name" value="Aamy"/>
    <property type="match status" value="1"/>
</dbReference>
<name>A0ABQ1IAU8_9PROT</name>
<sequence length="940" mass="102375">MIHPRATMRLQFHSGFTFDDAIATLDYMARLGISHVYASPILTARRGSTHGYDVVDPTRVSDALGGRDGLERLVAALRRHDMGLIVDIVPNHMAVGPENPWWLDVLEKGEASPHARVFDIDWRSPDPRLKGKVHAPFLGSDYDTALANGDIRLDYDRDAGRFFIDVHGNRFPVRAEDHDLLIGADRHGAATEDTIATVLADFREPESGPRALHRLLDRQHYRLAWWRTAADEVNWRRFFDIGELAAVRVEDPAVFEATHATIFDLYAAGLIDGLRIDHIDGLADPGAYCRILRARLDHLHGKRPETGRSQAARPQAPLILVEKILAAGERLPEDWPVDGTTGYDFMNDVSCLLHDPSGRGPLRRLWQEVTAAPGDLSSPGDPAAELVLARRQVLTTAFDSDLERCVRTFADLAQSRRRDRDITRAGIRRVLIEVLAQFPVYRIYDDGQGHSAACDATIAFAVDQARPQVAAGDRLTLERLADWLHGGRALEQGGIDAASEAGQGTAPSAADLRRIALIRFQQLTAPLAAKAVEDTLFYRVAPLLSCNEVGADPDAPTLAPEDFHAVCLERQARHPRGLLATATHDHKRGADARMRIAVLSQMTDEWAQTLRAWRRMNAPLRHGHEVDGQGDPGDAARTAPHPADEVMLYQTLIGVWPAGTDSTADSLAAVAADILPRVEGWLVKALREGKRRSNWVVPDTAYEAACTAFLRAILGPEAQFPAALDRFVRRLAPAALINSLTQSVLHTTSPGIPDIYQGTEVMDLSLVDPDNRRPVDHEALAGLLNQQIPPDQLIEMPRDHGAAKQAVLAAVLALRTRDPLLFTEGAYRPLTVTGPAAAHVLAFARQHDPDGADDEAGPGQAGPLGHVIVLVSRLADRLLPEGGLPLVPREGWADTLIEIPDDLAGHHHDALTGESIGLTAGGVAVAGLLARLPVAVLVSG</sequence>
<dbReference type="Pfam" id="PF00128">
    <property type="entry name" value="Alpha-amylase"/>
    <property type="match status" value="1"/>
</dbReference>
<dbReference type="EMBL" id="BMDZ01000004">
    <property type="protein sequence ID" value="GGB27407.1"/>
    <property type="molecule type" value="Genomic_DNA"/>
</dbReference>